<dbReference type="RefSeq" id="WP_195170945.1">
    <property type="nucleotide sequence ID" value="NZ_CP062983.1"/>
</dbReference>
<dbReference type="GO" id="GO:0032259">
    <property type="term" value="P:methylation"/>
    <property type="evidence" value="ECO:0007669"/>
    <property type="project" value="UniProtKB-KW"/>
</dbReference>
<feature type="domain" description="Methyltransferase type 11" evidence="1">
    <location>
        <begin position="51"/>
        <end position="147"/>
    </location>
</feature>
<sequence>MSAQDDSIKSAVSQQFGQVAANYRTSAVHISGPDLEAMLMAANLPADALVLDAGCGAGHTAVAFAPHVGRVIAYDLTEAMLPQVEAVAQEKGILNVATQHGDVEELPYDDATFDAIVTRYSAHHWPQPQRALAEFARVLKPGGIFLISDIVAPPDAAADSFLQTIEVLRDPSHVRDHSIAQWQAMMAAAGFSSEAIFTHDLSLHMGQWLTRINTAPVYAEAIRALMTGAAQALKARFSLPGQIPPGDDCYFTIPGAVLHGVKDYGDNV</sequence>
<keyword evidence="2" id="KW-0808">Transferase</keyword>
<protein>
    <submittedName>
        <fullName evidence="2">Class I SAM-dependent methyltransferase</fullName>
    </submittedName>
</protein>
<dbReference type="SUPFAM" id="SSF53335">
    <property type="entry name" value="S-adenosyl-L-methionine-dependent methyltransferases"/>
    <property type="match status" value="1"/>
</dbReference>
<name>A0A7S8IER7_9CHLR</name>
<dbReference type="PANTHER" id="PTHR43591">
    <property type="entry name" value="METHYLTRANSFERASE"/>
    <property type="match status" value="1"/>
</dbReference>
<dbReference type="Pfam" id="PF08241">
    <property type="entry name" value="Methyltransf_11"/>
    <property type="match status" value="1"/>
</dbReference>
<dbReference type="AlphaFoldDB" id="A0A7S8IER7"/>
<dbReference type="KEGG" id="pmet:G4Y79_00460"/>
<dbReference type="EMBL" id="CP062983">
    <property type="protein sequence ID" value="QPC82876.1"/>
    <property type="molecule type" value="Genomic_DNA"/>
</dbReference>
<reference evidence="2 3" key="1">
    <citation type="submission" date="2020-02" db="EMBL/GenBank/DDBJ databases">
        <authorList>
            <person name="Zheng R.K."/>
            <person name="Sun C.M."/>
        </authorList>
    </citation>
    <scope>NUCLEOTIDE SEQUENCE [LARGE SCALE GENOMIC DNA]</scope>
    <source>
        <strain evidence="3">rifampicinis</strain>
    </source>
</reference>
<proteinExistence type="predicted"/>
<gene>
    <name evidence="2" type="ORF">G4Y79_00460</name>
</gene>
<dbReference type="Gene3D" id="3.40.50.150">
    <property type="entry name" value="Vaccinia Virus protein VP39"/>
    <property type="match status" value="1"/>
</dbReference>
<evidence type="ECO:0000313" key="2">
    <source>
        <dbReference type="EMBL" id="QPC82876.1"/>
    </source>
</evidence>
<dbReference type="CDD" id="cd02440">
    <property type="entry name" value="AdoMet_MTases"/>
    <property type="match status" value="1"/>
</dbReference>
<dbReference type="GO" id="GO:0008757">
    <property type="term" value="F:S-adenosylmethionine-dependent methyltransferase activity"/>
    <property type="evidence" value="ECO:0007669"/>
    <property type="project" value="InterPro"/>
</dbReference>
<organism evidence="2 3">
    <name type="scientific">Phototrophicus methaneseepsis</name>
    <dbReference type="NCBI Taxonomy" id="2710758"/>
    <lineage>
        <taxon>Bacteria</taxon>
        <taxon>Bacillati</taxon>
        <taxon>Chloroflexota</taxon>
        <taxon>Candidatus Thermofontia</taxon>
        <taxon>Phototrophicales</taxon>
        <taxon>Phototrophicaceae</taxon>
        <taxon>Phototrophicus</taxon>
    </lineage>
</organism>
<keyword evidence="3" id="KW-1185">Reference proteome</keyword>
<dbReference type="Proteomes" id="UP000594468">
    <property type="component" value="Chromosome"/>
</dbReference>
<dbReference type="InterPro" id="IPR029063">
    <property type="entry name" value="SAM-dependent_MTases_sf"/>
</dbReference>
<dbReference type="InterPro" id="IPR013216">
    <property type="entry name" value="Methyltransf_11"/>
</dbReference>
<dbReference type="PANTHER" id="PTHR43591:SF110">
    <property type="entry name" value="RHODANESE DOMAIN-CONTAINING PROTEIN"/>
    <property type="match status" value="1"/>
</dbReference>
<keyword evidence="2" id="KW-0489">Methyltransferase</keyword>
<evidence type="ECO:0000259" key="1">
    <source>
        <dbReference type="Pfam" id="PF08241"/>
    </source>
</evidence>
<evidence type="ECO:0000313" key="3">
    <source>
        <dbReference type="Proteomes" id="UP000594468"/>
    </source>
</evidence>
<accession>A0A7S8IER7</accession>